<dbReference type="PANTHER" id="PTHR43481:SF4">
    <property type="entry name" value="GLYCEROL-1-PHOSPHATE PHOSPHOHYDROLASE 1-RELATED"/>
    <property type="match status" value="1"/>
</dbReference>
<evidence type="ECO:0000313" key="1">
    <source>
        <dbReference type="EMBL" id="OGD88351.1"/>
    </source>
</evidence>
<dbReference type="PANTHER" id="PTHR43481">
    <property type="entry name" value="FRUCTOSE-1-PHOSPHATE PHOSPHATASE"/>
    <property type="match status" value="1"/>
</dbReference>
<dbReference type="Gene3D" id="3.40.50.1000">
    <property type="entry name" value="HAD superfamily/HAD-like"/>
    <property type="match status" value="1"/>
</dbReference>
<dbReference type="InterPro" id="IPR006439">
    <property type="entry name" value="HAD-SF_hydro_IA"/>
</dbReference>
<organism evidence="1 2">
    <name type="scientific">Candidatus Curtissbacteria bacterium RIFCSPHIGHO2_01_FULL_40_12</name>
    <dbReference type="NCBI Taxonomy" id="1797710"/>
    <lineage>
        <taxon>Bacteria</taxon>
        <taxon>Candidatus Curtissiibacteriota</taxon>
    </lineage>
</organism>
<comment type="caution">
    <text evidence="1">The sequence shown here is derived from an EMBL/GenBank/DDBJ whole genome shotgun (WGS) entry which is preliminary data.</text>
</comment>
<dbReference type="AlphaFoldDB" id="A0A1F5G908"/>
<evidence type="ECO:0000313" key="2">
    <source>
        <dbReference type="Proteomes" id="UP000178577"/>
    </source>
</evidence>
<accession>A0A1F5G908</accession>
<dbReference type="NCBIfam" id="TIGR01509">
    <property type="entry name" value="HAD-SF-IA-v3"/>
    <property type="match status" value="1"/>
</dbReference>
<dbReference type="InterPro" id="IPR023214">
    <property type="entry name" value="HAD_sf"/>
</dbReference>
<dbReference type="EMBL" id="MFAY01000041">
    <property type="protein sequence ID" value="OGD88351.1"/>
    <property type="molecule type" value="Genomic_DNA"/>
</dbReference>
<proteinExistence type="predicted"/>
<dbReference type="InterPro" id="IPR023198">
    <property type="entry name" value="PGP-like_dom2"/>
</dbReference>
<dbReference type="PRINTS" id="PR00413">
    <property type="entry name" value="HADHALOGNASE"/>
</dbReference>
<protein>
    <recommendedName>
        <fullName evidence="3">Beta-phosphoglucomutase</fullName>
    </recommendedName>
</protein>
<dbReference type="Pfam" id="PF13419">
    <property type="entry name" value="HAD_2"/>
    <property type="match status" value="1"/>
</dbReference>
<reference evidence="1 2" key="1">
    <citation type="journal article" date="2016" name="Nat. Commun.">
        <title>Thousands of microbial genomes shed light on interconnected biogeochemical processes in an aquifer system.</title>
        <authorList>
            <person name="Anantharaman K."/>
            <person name="Brown C.T."/>
            <person name="Hug L.A."/>
            <person name="Sharon I."/>
            <person name="Castelle C.J."/>
            <person name="Probst A.J."/>
            <person name="Thomas B.C."/>
            <person name="Singh A."/>
            <person name="Wilkins M.J."/>
            <person name="Karaoz U."/>
            <person name="Brodie E.L."/>
            <person name="Williams K.H."/>
            <person name="Hubbard S.S."/>
            <person name="Banfield J.F."/>
        </authorList>
    </citation>
    <scope>NUCLEOTIDE SEQUENCE [LARGE SCALE GENOMIC DNA]</scope>
</reference>
<dbReference type="InterPro" id="IPR036412">
    <property type="entry name" value="HAD-like_sf"/>
</dbReference>
<dbReference type="SFLD" id="SFLDG01129">
    <property type="entry name" value="C1.5:_HAD__Beta-PGM__Phosphata"/>
    <property type="match status" value="1"/>
</dbReference>
<dbReference type="InterPro" id="IPR041492">
    <property type="entry name" value="HAD_2"/>
</dbReference>
<dbReference type="InterPro" id="IPR051806">
    <property type="entry name" value="HAD-like_SPP"/>
</dbReference>
<name>A0A1F5G908_9BACT</name>
<evidence type="ECO:0008006" key="3">
    <source>
        <dbReference type="Google" id="ProtNLM"/>
    </source>
</evidence>
<dbReference type="GO" id="GO:0050308">
    <property type="term" value="F:sugar-phosphatase activity"/>
    <property type="evidence" value="ECO:0007669"/>
    <property type="project" value="TreeGrafter"/>
</dbReference>
<gene>
    <name evidence="1" type="ORF">A2693_02765</name>
</gene>
<dbReference type="SUPFAM" id="SSF56784">
    <property type="entry name" value="HAD-like"/>
    <property type="match status" value="1"/>
</dbReference>
<dbReference type="Proteomes" id="UP000178577">
    <property type="component" value="Unassembled WGS sequence"/>
</dbReference>
<dbReference type="SFLD" id="SFLDS00003">
    <property type="entry name" value="Haloacid_Dehalogenase"/>
    <property type="match status" value="1"/>
</dbReference>
<dbReference type="Gene3D" id="1.10.150.240">
    <property type="entry name" value="Putative phosphatase, domain 2"/>
    <property type="match status" value="1"/>
</dbReference>
<dbReference type="CDD" id="cd07505">
    <property type="entry name" value="HAD_BPGM-like"/>
    <property type="match status" value="1"/>
</dbReference>
<sequence length="231" mass="25923">MKSGEDKVSVNKRQFPKRLKAVLFDYDGVLVDSMYDNFRAWRKVFLKQKVSLRKNDYLPLEGMNPAGVARTIVLNNKLKLSESQILKIARDKDNVYVNFNKLRLYPGVLQILKRLKASKKLLALVSGATKLRLAKTAPGKLLALFDVLITGDMNLKVKPSPDPYKRALEMLEVESHEAVAVENAPLGILSVSGAGLYCIAIRSTLPAKFLSNADLIIEKFFDLKKYLLQGK</sequence>